<reference evidence="2" key="1">
    <citation type="journal article" date="2020" name="mSystems">
        <title>Genome- and Community-Level Interaction Insights into Carbon Utilization and Element Cycling Functions of Hydrothermarchaeota in Hydrothermal Sediment.</title>
        <authorList>
            <person name="Zhou Z."/>
            <person name="Liu Y."/>
            <person name="Xu W."/>
            <person name="Pan J."/>
            <person name="Luo Z.H."/>
            <person name="Li M."/>
        </authorList>
    </citation>
    <scope>NUCLEOTIDE SEQUENCE [LARGE SCALE GENOMIC DNA]</scope>
    <source>
        <strain evidence="2">SpSt-732</strain>
    </source>
</reference>
<dbReference type="Pfam" id="PF18477">
    <property type="entry name" value="PIN_9"/>
    <property type="match status" value="1"/>
</dbReference>
<dbReference type="InterPro" id="IPR041120">
    <property type="entry name" value="PIN_9"/>
</dbReference>
<dbReference type="SUPFAM" id="SSF88723">
    <property type="entry name" value="PIN domain-like"/>
    <property type="match status" value="1"/>
</dbReference>
<dbReference type="AlphaFoldDB" id="A0A7C4BB42"/>
<feature type="domain" description="VapC9 PIN-like" evidence="1">
    <location>
        <begin position="6"/>
        <end position="125"/>
    </location>
</feature>
<sequence>MMKCVVILDTSALFIVAENLATLDSIYETTSECEVAVIRNVVEELENIAKRGRGRKALLAKWILQNLIPKFKVLDTGFQGRADDAILDYACELMKRGMRSIVVTSDGKVKERALRKGIEIIVYRESEKAFEIL</sequence>
<accession>A0A7C4BB42</accession>
<gene>
    <name evidence="2" type="ORF">ENV14_00035</name>
</gene>
<protein>
    <recommendedName>
        <fullName evidence="1">VapC9 PIN-like domain-containing protein</fullName>
    </recommendedName>
</protein>
<name>A0A7C4BB42_9CREN</name>
<dbReference type="EMBL" id="DTFF01000001">
    <property type="protein sequence ID" value="HGI86780.1"/>
    <property type="molecule type" value="Genomic_DNA"/>
</dbReference>
<organism evidence="2">
    <name type="scientific">Ignisphaera aggregans</name>
    <dbReference type="NCBI Taxonomy" id="334771"/>
    <lineage>
        <taxon>Archaea</taxon>
        <taxon>Thermoproteota</taxon>
        <taxon>Thermoprotei</taxon>
        <taxon>Desulfurococcales</taxon>
        <taxon>Desulfurococcaceae</taxon>
        <taxon>Ignisphaera</taxon>
    </lineage>
</organism>
<dbReference type="Gene3D" id="3.40.50.1010">
    <property type="entry name" value="5'-nuclease"/>
    <property type="match status" value="1"/>
</dbReference>
<dbReference type="InterPro" id="IPR029060">
    <property type="entry name" value="PIN-like_dom_sf"/>
</dbReference>
<comment type="caution">
    <text evidence="2">The sequence shown here is derived from an EMBL/GenBank/DDBJ whole genome shotgun (WGS) entry which is preliminary data.</text>
</comment>
<proteinExistence type="predicted"/>
<evidence type="ECO:0000259" key="1">
    <source>
        <dbReference type="Pfam" id="PF18477"/>
    </source>
</evidence>
<evidence type="ECO:0000313" key="2">
    <source>
        <dbReference type="EMBL" id="HGI86780.1"/>
    </source>
</evidence>